<evidence type="ECO:0000313" key="1">
    <source>
        <dbReference type="EMBL" id="PRP78763.1"/>
    </source>
</evidence>
<name>A0A2P6N4A4_9EUKA</name>
<reference evidence="1 2" key="1">
    <citation type="journal article" date="2018" name="Genome Biol. Evol.">
        <title>Multiple Roots of Fruiting Body Formation in Amoebozoa.</title>
        <authorList>
            <person name="Hillmann F."/>
            <person name="Forbes G."/>
            <person name="Novohradska S."/>
            <person name="Ferling I."/>
            <person name="Riege K."/>
            <person name="Groth M."/>
            <person name="Westermann M."/>
            <person name="Marz M."/>
            <person name="Spaller T."/>
            <person name="Winckler T."/>
            <person name="Schaap P."/>
            <person name="Glockner G."/>
        </authorList>
    </citation>
    <scope>NUCLEOTIDE SEQUENCE [LARGE SCALE GENOMIC DNA]</scope>
    <source>
        <strain evidence="1 2">Jena</strain>
    </source>
</reference>
<proteinExistence type="predicted"/>
<dbReference type="Proteomes" id="UP000241769">
    <property type="component" value="Unassembled WGS sequence"/>
</dbReference>
<gene>
    <name evidence="1" type="ORF">PROFUN_00936</name>
</gene>
<dbReference type="InParanoid" id="A0A2P6N4A4"/>
<accession>A0A2P6N4A4</accession>
<sequence>MTGFNKKDCSAQRDAVQAHECLCVDHRDVKFRHLDFVVHTRRNMNKGLLVIVRLSTTGRLYTSGLKVYIDLTPSLK</sequence>
<protein>
    <submittedName>
        <fullName evidence="1">Uncharacterized protein</fullName>
    </submittedName>
</protein>
<comment type="caution">
    <text evidence="1">The sequence shown here is derived from an EMBL/GenBank/DDBJ whole genome shotgun (WGS) entry which is preliminary data.</text>
</comment>
<organism evidence="1 2">
    <name type="scientific">Planoprotostelium fungivorum</name>
    <dbReference type="NCBI Taxonomy" id="1890364"/>
    <lineage>
        <taxon>Eukaryota</taxon>
        <taxon>Amoebozoa</taxon>
        <taxon>Evosea</taxon>
        <taxon>Variosea</taxon>
        <taxon>Cavosteliida</taxon>
        <taxon>Cavosteliaceae</taxon>
        <taxon>Planoprotostelium</taxon>
    </lineage>
</organism>
<dbReference type="AlphaFoldDB" id="A0A2P6N4A4"/>
<keyword evidence="2" id="KW-1185">Reference proteome</keyword>
<dbReference type="EMBL" id="MDYQ01000207">
    <property type="protein sequence ID" value="PRP78763.1"/>
    <property type="molecule type" value="Genomic_DNA"/>
</dbReference>
<evidence type="ECO:0000313" key="2">
    <source>
        <dbReference type="Proteomes" id="UP000241769"/>
    </source>
</evidence>